<evidence type="ECO:0000313" key="1">
    <source>
        <dbReference type="EMBL" id="KAG2457289.1"/>
    </source>
</evidence>
<evidence type="ECO:0000313" key="2">
    <source>
        <dbReference type="Proteomes" id="UP000886611"/>
    </source>
</evidence>
<proteinExistence type="predicted"/>
<dbReference type="EMBL" id="JAATIS010008602">
    <property type="protein sequence ID" value="KAG2457289.1"/>
    <property type="molecule type" value="Genomic_DNA"/>
</dbReference>
<dbReference type="SUPFAM" id="SSF47923">
    <property type="entry name" value="Ypt/Rab-GAP domain of gyp1p"/>
    <property type="match status" value="1"/>
</dbReference>
<feature type="non-terminal residue" evidence="1">
    <location>
        <position position="223"/>
    </location>
</feature>
<dbReference type="InterPro" id="IPR035969">
    <property type="entry name" value="Rab-GAP_TBC_sf"/>
</dbReference>
<organism evidence="1 2">
    <name type="scientific">Polypterus senegalus</name>
    <name type="common">Senegal bichir</name>
    <dbReference type="NCBI Taxonomy" id="55291"/>
    <lineage>
        <taxon>Eukaryota</taxon>
        <taxon>Metazoa</taxon>
        <taxon>Chordata</taxon>
        <taxon>Craniata</taxon>
        <taxon>Vertebrata</taxon>
        <taxon>Euteleostomi</taxon>
        <taxon>Actinopterygii</taxon>
        <taxon>Polypteriformes</taxon>
        <taxon>Polypteridae</taxon>
        <taxon>Polypterus</taxon>
    </lineage>
</organism>
<comment type="caution">
    <text evidence="1">The sequence shown here is derived from an EMBL/GenBank/DDBJ whole genome shotgun (WGS) entry which is preliminary data.</text>
</comment>
<name>A0A8X8BJL1_POLSE</name>
<gene>
    <name evidence="1" type="primary">Grtp1a</name>
    <name evidence="1" type="ORF">GTO96_0013256</name>
</gene>
<feature type="non-terminal residue" evidence="1">
    <location>
        <position position="1"/>
    </location>
</feature>
<sequence>MEKRNRNREAQEQQLNEFDKSTAKERIDRIDAYGFERSTDFDYDAYEEFMSVYLAILTRRSIKWSKLLKGNKKVGKSLKVKRYVRKGIPNEHRSLVWMVSSGAQAQMDQNPGYYSKLLNGEKDAKLVDAINTGGDLLAAWRSPEDQQGIMDIGVFMQSPAGCRGGHRRELQGGPRASSCPVTRKFVTGRATDFRVEERELLPDPEVIEDHMDWGLRTLPGQGL</sequence>
<accession>A0A8X8BJL1</accession>
<reference evidence="1 2" key="1">
    <citation type="journal article" date="2021" name="Cell">
        <title>Tracing the genetic footprints of vertebrate landing in non-teleost ray-finned fishes.</title>
        <authorList>
            <person name="Bi X."/>
            <person name="Wang K."/>
            <person name="Yang L."/>
            <person name="Pan H."/>
            <person name="Jiang H."/>
            <person name="Wei Q."/>
            <person name="Fang M."/>
            <person name="Yu H."/>
            <person name="Zhu C."/>
            <person name="Cai Y."/>
            <person name="He Y."/>
            <person name="Gan X."/>
            <person name="Zeng H."/>
            <person name="Yu D."/>
            <person name="Zhu Y."/>
            <person name="Jiang H."/>
            <person name="Qiu Q."/>
            <person name="Yang H."/>
            <person name="Zhang Y.E."/>
            <person name="Wang W."/>
            <person name="Zhu M."/>
            <person name="He S."/>
            <person name="Zhang G."/>
        </authorList>
    </citation>
    <scope>NUCLEOTIDE SEQUENCE [LARGE SCALE GENOMIC DNA]</scope>
    <source>
        <strain evidence="1">Bchr_013</strain>
    </source>
</reference>
<keyword evidence="2" id="KW-1185">Reference proteome</keyword>
<dbReference type="FunFam" id="1.10.10.750:FF:000014">
    <property type="entry name" value="Growth hormone-regulated TBC protein 1"/>
    <property type="match status" value="1"/>
</dbReference>
<protein>
    <submittedName>
        <fullName evidence="1">GRT1A protein</fullName>
    </submittedName>
</protein>
<dbReference type="AlphaFoldDB" id="A0A8X8BJL1"/>
<dbReference type="Proteomes" id="UP000886611">
    <property type="component" value="Unassembled WGS sequence"/>
</dbReference>
<dbReference type="Gene3D" id="1.10.10.750">
    <property type="entry name" value="Ypt/Rab-GAP domain of gyp1p, domain 1"/>
    <property type="match status" value="1"/>
</dbReference>